<dbReference type="AlphaFoldDB" id="A0A4R6QHK6"/>
<keyword evidence="2" id="KW-1185">Reference proteome</keyword>
<protein>
    <submittedName>
        <fullName evidence="1">Uncharacterized protein</fullName>
    </submittedName>
</protein>
<reference evidence="1 2" key="1">
    <citation type="submission" date="2019-03" db="EMBL/GenBank/DDBJ databases">
        <title>Genomic Encyclopedia of Type Strains, Phase IV (KMG-IV): sequencing the most valuable type-strain genomes for metagenomic binning, comparative biology and taxonomic classification.</title>
        <authorList>
            <person name="Goeker M."/>
        </authorList>
    </citation>
    <scope>NUCLEOTIDE SEQUENCE [LARGE SCALE GENOMIC DNA]</scope>
    <source>
        <strain evidence="1 2">DSM 16998</strain>
    </source>
</reference>
<dbReference type="InParanoid" id="A0A4R6QHK6"/>
<organism evidence="1 2">
    <name type="scientific">Roseateles toxinivorans</name>
    <dbReference type="NCBI Taxonomy" id="270368"/>
    <lineage>
        <taxon>Bacteria</taxon>
        <taxon>Pseudomonadati</taxon>
        <taxon>Pseudomonadota</taxon>
        <taxon>Betaproteobacteria</taxon>
        <taxon>Burkholderiales</taxon>
        <taxon>Sphaerotilaceae</taxon>
        <taxon>Roseateles</taxon>
    </lineage>
</organism>
<dbReference type="RefSeq" id="WP_133703025.1">
    <property type="nucleotide sequence ID" value="NZ_SNXS01000007.1"/>
</dbReference>
<accession>A0A4R6QHK6</accession>
<dbReference type="InterPro" id="IPR045445">
    <property type="entry name" value="DUF6502"/>
</dbReference>
<evidence type="ECO:0000313" key="2">
    <source>
        <dbReference type="Proteomes" id="UP000295361"/>
    </source>
</evidence>
<proteinExistence type="predicted"/>
<evidence type="ECO:0000313" key="1">
    <source>
        <dbReference type="EMBL" id="TDP62563.1"/>
    </source>
</evidence>
<dbReference type="EMBL" id="SNXS01000007">
    <property type="protein sequence ID" value="TDP62563.1"/>
    <property type="molecule type" value="Genomic_DNA"/>
</dbReference>
<name>A0A4R6QHK6_9BURK</name>
<gene>
    <name evidence="1" type="ORF">DES47_107141</name>
</gene>
<sequence length="270" mass="29459">MSQSSSHIVLACVLRVMRPLARLLLKNGVTYTAFAQALKPVFLQAAHDELNSLGRPTTDSAVSLLSGVHRRDVRNLTRLAPEEDQTAAREPLSLVSQVVARWLSEPALLDAEGKPRTLERGTAADGFDHLVARVSSDVRPRAVLDELLRLGVAGETESGVCLLAKGLAPRQGMEEMSSLVSDNLHDHAAAAGANLQGGANFLEQAIFVDQLTADSAQHLHKVSAQAWRDAFKRVMQEAQTRFDEDAAQAQPEQRTHRARFGAYFYSSDKD</sequence>
<dbReference type="OrthoDB" id="6356376at2"/>
<comment type="caution">
    <text evidence="1">The sequence shown here is derived from an EMBL/GenBank/DDBJ whole genome shotgun (WGS) entry which is preliminary data.</text>
</comment>
<dbReference type="Pfam" id="PF20112">
    <property type="entry name" value="DUF6502"/>
    <property type="match status" value="1"/>
</dbReference>
<dbReference type="Proteomes" id="UP000295361">
    <property type="component" value="Unassembled WGS sequence"/>
</dbReference>